<dbReference type="RefSeq" id="WP_076969145.1">
    <property type="nucleotide sequence ID" value="NZ_LVWB01000006.1"/>
</dbReference>
<dbReference type="InterPro" id="IPR001872">
    <property type="entry name" value="Peptidase_A8"/>
</dbReference>
<feature type="transmembrane region" description="Helical" evidence="9">
    <location>
        <begin position="65"/>
        <end position="81"/>
    </location>
</feature>
<keyword evidence="4 9" id="KW-0812">Transmembrane</keyword>
<evidence type="ECO:0000256" key="1">
    <source>
        <dbReference type="ARBA" id="ARBA00006139"/>
    </source>
</evidence>
<dbReference type="EC" id="3.4.23.36" evidence="9"/>
<evidence type="ECO:0000256" key="9">
    <source>
        <dbReference type="HAMAP-Rule" id="MF_00161"/>
    </source>
</evidence>
<feature type="transmembrane region" description="Helical" evidence="9">
    <location>
        <begin position="125"/>
        <end position="147"/>
    </location>
</feature>
<feature type="transmembrane region" description="Helical" evidence="9">
    <location>
        <begin position="6"/>
        <end position="27"/>
    </location>
</feature>
<dbReference type="OrthoDB" id="9810259at2"/>
<keyword evidence="3 9" id="KW-0645">Protease</keyword>
<comment type="caution">
    <text evidence="11">The sequence shown here is derived from an EMBL/GenBank/DDBJ whole genome shotgun (WGS) entry which is preliminary data.</text>
</comment>
<evidence type="ECO:0000256" key="7">
    <source>
        <dbReference type="ARBA" id="ARBA00022989"/>
    </source>
</evidence>
<evidence type="ECO:0000256" key="6">
    <source>
        <dbReference type="ARBA" id="ARBA00022801"/>
    </source>
</evidence>
<sequence>MISCRQMIIFSLIVFFLTLDQLIKIKLESVLTLHEPKHIFSFFFLYLTHNTGVSFSMLSNISPKIIISIRILITSFIVFIWRKSARKNFAFDMGYILIIAGAVGNIIDHYLYGYVIDYVMLRTQVWSFAIFNLADFLISLGACILICNESFASNKKNTISHKN</sequence>
<keyword evidence="2 9" id="KW-1003">Cell membrane</keyword>
<dbReference type="PANTHER" id="PTHR33695:SF1">
    <property type="entry name" value="LIPOPROTEIN SIGNAL PEPTIDASE"/>
    <property type="match status" value="1"/>
</dbReference>
<comment type="pathway">
    <text evidence="9">Protein modification; lipoprotein biosynthesis (signal peptide cleavage).</text>
</comment>
<dbReference type="GO" id="GO:0005886">
    <property type="term" value="C:plasma membrane"/>
    <property type="evidence" value="ECO:0007669"/>
    <property type="project" value="UniProtKB-SubCell"/>
</dbReference>
<evidence type="ECO:0000256" key="8">
    <source>
        <dbReference type="ARBA" id="ARBA00023136"/>
    </source>
</evidence>
<proteinExistence type="inferred from homology"/>
<dbReference type="Pfam" id="PF01252">
    <property type="entry name" value="Peptidase_A8"/>
    <property type="match status" value="1"/>
</dbReference>
<keyword evidence="7 9" id="KW-1133">Transmembrane helix</keyword>
<keyword evidence="8 9" id="KW-0472">Membrane</keyword>
<feature type="active site" evidence="9">
    <location>
        <position position="135"/>
    </location>
</feature>
<dbReference type="UniPathway" id="UPA00665"/>
<dbReference type="Proteomes" id="UP000189542">
    <property type="component" value="Unassembled WGS sequence"/>
</dbReference>
<keyword evidence="6 9" id="KW-0378">Hydrolase</keyword>
<evidence type="ECO:0000256" key="3">
    <source>
        <dbReference type="ARBA" id="ARBA00022670"/>
    </source>
</evidence>
<comment type="catalytic activity">
    <reaction evidence="9">
        <text>Release of signal peptides from bacterial membrane prolipoproteins. Hydrolyzes -Xaa-Yaa-Zaa-|-(S,diacylglyceryl)Cys-, in which Xaa is hydrophobic (preferably Leu), and Yaa (Ala or Ser) and Zaa (Gly or Ala) have small, neutral side chains.</text>
        <dbReference type="EC" id="3.4.23.36"/>
    </reaction>
</comment>
<accession>A0A1V2N8M6</accession>
<name>A0A1V2N8M6_9HYPH</name>
<evidence type="ECO:0000256" key="5">
    <source>
        <dbReference type="ARBA" id="ARBA00022750"/>
    </source>
</evidence>
<dbReference type="GO" id="GO:0006508">
    <property type="term" value="P:proteolysis"/>
    <property type="evidence" value="ECO:0007669"/>
    <property type="project" value="UniProtKB-KW"/>
</dbReference>
<evidence type="ECO:0000256" key="2">
    <source>
        <dbReference type="ARBA" id="ARBA00022475"/>
    </source>
</evidence>
<dbReference type="AlphaFoldDB" id="A0A1V2N8M6"/>
<evidence type="ECO:0000256" key="4">
    <source>
        <dbReference type="ARBA" id="ARBA00022692"/>
    </source>
</evidence>
<dbReference type="NCBIfam" id="TIGR00077">
    <property type="entry name" value="lspA"/>
    <property type="match status" value="1"/>
</dbReference>
<feature type="active site" evidence="9">
    <location>
        <position position="117"/>
    </location>
</feature>
<comment type="similarity">
    <text evidence="1 9 10">Belongs to the peptidase A8 family.</text>
</comment>
<organism evidence="11 12">
    <name type="scientific">Candidatus Liberibacter solanacearum</name>
    <dbReference type="NCBI Taxonomy" id="556287"/>
    <lineage>
        <taxon>Bacteria</taxon>
        <taxon>Pseudomonadati</taxon>
        <taxon>Pseudomonadota</taxon>
        <taxon>Alphaproteobacteria</taxon>
        <taxon>Hyphomicrobiales</taxon>
        <taxon>Rhizobiaceae</taxon>
        <taxon>Liberibacter</taxon>
    </lineage>
</organism>
<evidence type="ECO:0000313" key="12">
    <source>
        <dbReference type="Proteomes" id="UP000189542"/>
    </source>
</evidence>
<evidence type="ECO:0000256" key="10">
    <source>
        <dbReference type="RuleBase" id="RU004181"/>
    </source>
</evidence>
<dbReference type="PRINTS" id="PR00781">
    <property type="entry name" value="LIPOSIGPTASE"/>
</dbReference>
<comment type="function">
    <text evidence="9">This protein specifically catalyzes the removal of signal peptides from prolipoproteins.</text>
</comment>
<comment type="subcellular location">
    <subcellularLocation>
        <location evidence="9">Cell membrane</location>
        <topology evidence="9">Multi-pass membrane protein</topology>
    </subcellularLocation>
</comment>
<keyword evidence="5 9" id="KW-0064">Aspartyl protease</keyword>
<dbReference type="HAMAP" id="MF_00161">
    <property type="entry name" value="LspA"/>
    <property type="match status" value="1"/>
</dbReference>
<reference evidence="11 12" key="1">
    <citation type="journal article" date="2017" name="PLoS ONE">
        <title>Genomic sequence of 'Candidatus Liberibacter solanacearum' haplotype C and its comparison with haplotype A and B genomes.</title>
        <authorList>
            <person name="Wang J."/>
            <person name="Haapalainen M."/>
            <person name="Schott T."/>
            <person name="Thompson S.M."/>
            <person name="Smith G.R."/>
            <person name="Nissinen A.I."/>
            <person name="Pirhonen M."/>
        </authorList>
    </citation>
    <scope>NUCLEOTIDE SEQUENCE [LARGE SCALE GENOMIC DNA]</scope>
    <source>
        <strain evidence="11 12">FIN111</strain>
    </source>
</reference>
<gene>
    <name evidence="9" type="primary">lspA</name>
    <name evidence="11" type="ORF">AYO25_02100</name>
</gene>
<dbReference type="GO" id="GO:0004190">
    <property type="term" value="F:aspartic-type endopeptidase activity"/>
    <property type="evidence" value="ECO:0007669"/>
    <property type="project" value="UniProtKB-UniRule"/>
</dbReference>
<protein>
    <recommendedName>
        <fullName evidence="9">Lipoprotein signal peptidase</fullName>
        <ecNumber evidence="9">3.4.23.36</ecNumber>
    </recommendedName>
    <alternativeName>
        <fullName evidence="9">Prolipoprotein signal peptidase</fullName>
    </alternativeName>
    <alternativeName>
        <fullName evidence="9">Signal peptidase II</fullName>
        <shortName evidence="9">SPase II</shortName>
    </alternativeName>
</protein>
<evidence type="ECO:0000313" key="11">
    <source>
        <dbReference type="EMBL" id="ONI60078.1"/>
    </source>
</evidence>
<dbReference type="EMBL" id="LVWB01000006">
    <property type="protein sequence ID" value="ONI60078.1"/>
    <property type="molecule type" value="Genomic_DNA"/>
</dbReference>
<feature type="transmembrane region" description="Helical" evidence="9">
    <location>
        <begin position="93"/>
        <end position="113"/>
    </location>
</feature>
<dbReference type="PANTHER" id="PTHR33695">
    <property type="entry name" value="LIPOPROTEIN SIGNAL PEPTIDASE"/>
    <property type="match status" value="1"/>
</dbReference>